<protein>
    <submittedName>
        <fullName evidence="2">Alpha/beta fold hydrolase</fullName>
    </submittedName>
</protein>
<organism evidence="2 3">
    <name type="scientific">Nocardiopsis tropica</name>
    <dbReference type="NCBI Taxonomy" id="109330"/>
    <lineage>
        <taxon>Bacteria</taxon>
        <taxon>Bacillati</taxon>
        <taxon>Actinomycetota</taxon>
        <taxon>Actinomycetes</taxon>
        <taxon>Streptosporangiales</taxon>
        <taxon>Nocardiopsidaceae</taxon>
        <taxon>Nocardiopsis</taxon>
    </lineage>
</organism>
<comment type="caution">
    <text evidence="2">The sequence shown here is derived from an EMBL/GenBank/DDBJ whole genome shotgun (WGS) entry which is preliminary data.</text>
</comment>
<evidence type="ECO:0000313" key="3">
    <source>
        <dbReference type="Proteomes" id="UP001348641"/>
    </source>
</evidence>
<dbReference type="Gene3D" id="3.40.50.1820">
    <property type="entry name" value="alpha/beta hydrolase"/>
    <property type="match status" value="1"/>
</dbReference>
<keyword evidence="2" id="KW-0378">Hydrolase</keyword>
<gene>
    <name evidence="2" type="ORF">Q8A49_26425</name>
</gene>
<dbReference type="EMBL" id="JAUUCC010000093">
    <property type="protein sequence ID" value="MEE2054043.1"/>
    <property type="molecule type" value="Genomic_DNA"/>
</dbReference>
<dbReference type="InterPro" id="IPR050471">
    <property type="entry name" value="AB_hydrolase"/>
</dbReference>
<accession>A0ABU7KXL0</accession>
<dbReference type="InterPro" id="IPR000073">
    <property type="entry name" value="AB_hydrolase_1"/>
</dbReference>
<dbReference type="InterPro" id="IPR029058">
    <property type="entry name" value="AB_hydrolase_fold"/>
</dbReference>
<name>A0ABU7KXL0_9ACTN</name>
<feature type="domain" description="AB hydrolase-1" evidence="1">
    <location>
        <begin position="97"/>
        <end position="195"/>
    </location>
</feature>
<dbReference type="GO" id="GO:0016787">
    <property type="term" value="F:hydrolase activity"/>
    <property type="evidence" value="ECO:0007669"/>
    <property type="project" value="UniProtKB-KW"/>
</dbReference>
<evidence type="ECO:0000259" key="1">
    <source>
        <dbReference type="Pfam" id="PF00561"/>
    </source>
</evidence>
<dbReference type="PANTHER" id="PTHR43433">
    <property type="entry name" value="HYDROLASE, ALPHA/BETA FOLD FAMILY PROTEIN"/>
    <property type="match status" value="1"/>
</dbReference>
<sequence>MSDRPERRTRRHRVLQVLAALVVAWLVVDKTASVAAPEPEVGHWLGREGFESYRAAYDDVMAALPAPTRTHDVATGYGSVRVYEWAAPGDGAEGGLPVVLLPGIRSGAPMWGENLAHWIGRRTVYAMDAVGDAGMSTQSVPFSSFDDQAAWVEQTLAGLGLERAHVVGHSFGGAIAAAHALAHPGRVASLTLLEPVMVLHGLPASTYLWSVLLFLPAPQSWKDRALAGIGGVSVEEVRERTPMSVMIDEGSRHYSAVSPTPRTLTDGEWRSLSVPVRVDLAADKSLAGGQEAADRARALGLDPVTVWPDTTHSLPMQAAEGLGTELEGYWAAHDR</sequence>
<dbReference type="Pfam" id="PF00561">
    <property type="entry name" value="Abhydrolase_1"/>
    <property type="match status" value="1"/>
</dbReference>
<dbReference type="PRINTS" id="PR00111">
    <property type="entry name" value="ABHYDROLASE"/>
</dbReference>
<dbReference type="PANTHER" id="PTHR43433:SF5">
    <property type="entry name" value="AB HYDROLASE-1 DOMAIN-CONTAINING PROTEIN"/>
    <property type="match status" value="1"/>
</dbReference>
<proteinExistence type="predicted"/>
<dbReference type="RefSeq" id="WP_330160943.1">
    <property type="nucleotide sequence ID" value="NZ_BAAAJA010000008.1"/>
</dbReference>
<reference evidence="2 3" key="1">
    <citation type="submission" date="2023-07" db="EMBL/GenBank/DDBJ databases">
        <authorList>
            <person name="Girao M."/>
            <person name="Carvalho M.F."/>
        </authorList>
    </citation>
    <scope>NUCLEOTIDE SEQUENCE [LARGE SCALE GENOMIC DNA]</scope>
    <source>
        <strain evidence="2 3">66/93</strain>
    </source>
</reference>
<dbReference type="Proteomes" id="UP001348641">
    <property type="component" value="Unassembled WGS sequence"/>
</dbReference>
<dbReference type="SUPFAM" id="SSF53474">
    <property type="entry name" value="alpha/beta-Hydrolases"/>
    <property type="match status" value="1"/>
</dbReference>
<evidence type="ECO:0000313" key="2">
    <source>
        <dbReference type="EMBL" id="MEE2054043.1"/>
    </source>
</evidence>